<dbReference type="Pfam" id="PF01381">
    <property type="entry name" value="HTH_3"/>
    <property type="match status" value="1"/>
</dbReference>
<sequence>MADLAERAKRRRIESNLTQRELAARAGVSYSSFRIFEDTGKASLETVVKIAFVLGAEAEFAHLFPSRAPRTIEDVIERPLRQRVRKS</sequence>
<dbReference type="CDD" id="cd00093">
    <property type="entry name" value="HTH_XRE"/>
    <property type="match status" value="1"/>
</dbReference>
<evidence type="ECO:0000313" key="3">
    <source>
        <dbReference type="Proteomes" id="UP001241472"/>
    </source>
</evidence>
<accession>A0ABT9PVR8</accession>
<dbReference type="SMART" id="SM00530">
    <property type="entry name" value="HTH_XRE"/>
    <property type="match status" value="1"/>
</dbReference>
<dbReference type="SUPFAM" id="SSF47413">
    <property type="entry name" value="lambda repressor-like DNA-binding domains"/>
    <property type="match status" value="1"/>
</dbReference>
<dbReference type="Proteomes" id="UP001241472">
    <property type="component" value="Unassembled WGS sequence"/>
</dbReference>
<keyword evidence="3" id="KW-1185">Reference proteome</keyword>
<evidence type="ECO:0000259" key="1">
    <source>
        <dbReference type="PROSITE" id="PS50943"/>
    </source>
</evidence>
<dbReference type="PROSITE" id="PS50943">
    <property type="entry name" value="HTH_CROC1"/>
    <property type="match status" value="1"/>
</dbReference>
<comment type="caution">
    <text evidence="2">The sequence shown here is derived from an EMBL/GenBank/DDBJ whole genome shotgun (WGS) entry which is preliminary data.</text>
</comment>
<name>A0ABT9PVR8_9HYPH</name>
<organism evidence="2 3">
    <name type="scientific">Neorhizobium huautlense</name>
    <dbReference type="NCBI Taxonomy" id="67774"/>
    <lineage>
        <taxon>Bacteria</taxon>
        <taxon>Pseudomonadati</taxon>
        <taxon>Pseudomonadota</taxon>
        <taxon>Alphaproteobacteria</taxon>
        <taxon>Hyphomicrobiales</taxon>
        <taxon>Rhizobiaceae</taxon>
        <taxon>Rhizobium/Agrobacterium group</taxon>
        <taxon>Neorhizobium</taxon>
    </lineage>
</organism>
<dbReference type="Gene3D" id="1.10.260.40">
    <property type="entry name" value="lambda repressor-like DNA-binding domains"/>
    <property type="match status" value="1"/>
</dbReference>
<dbReference type="InterPro" id="IPR010982">
    <property type="entry name" value="Lambda_DNA-bd_dom_sf"/>
</dbReference>
<feature type="domain" description="HTH cro/C1-type" evidence="1">
    <location>
        <begin position="9"/>
        <end position="61"/>
    </location>
</feature>
<dbReference type="EMBL" id="JAUSRF010000011">
    <property type="protein sequence ID" value="MDP9838606.1"/>
    <property type="molecule type" value="Genomic_DNA"/>
</dbReference>
<dbReference type="RefSeq" id="WP_306836683.1">
    <property type="nucleotide sequence ID" value="NZ_JAUSRF010000011.1"/>
</dbReference>
<reference evidence="2 3" key="1">
    <citation type="submission" date="2023-07" db="EMBL/GenBank/DDBJ databases">
        <title>Sorghum-associated microbial communities from plants grown in Nebraska, USA.</title>
        <authorList>
            <person name="Schachtman D."/>
        </authorList>
    </citation>
    <scope>NUCLEOTIDE SEQUENCE [LARGE SCALE GENOMIC DNA]</scope>
    <source>
        <strain evidence="2 3">DS1307</strain>
    </source>
</reference>
<protein>
    <submittedName>
        <fullName evidence="2">Transcriptional regulator with XRE-family HTH domain</fullName>
    </submittedName>
</protein>
<evidence type="ECO:0000313" key="2">
    <source>
        <dbReference type="EMBL" id="MDP9838606.1"/>
    </source>
</evidence>
<dbReference type="InterPro" id="IPR001387">
    <property type="entry name" value="Cro/C1-type_HTH"/>
</dbReference>
<proteinExistence type="predicted"/>
<gene>
    <name evidence="2" type="ORF">J2T09_003378</name>
</gene>